<sequence length="396" mass="39989">MATGSKFAQYRDLPRLAGGGRLIVSFLGRFPTSMVVIGNLTLVTVTTGSVASASITSAALAIANGIGQPVTGRLSDKLGQRRPLLIVSLLNALFCIIHVYAATAGAPLSVLVVLAAFIGITTAPVGALARVRWYHLAQRPPQLAAALSWESMIDEMGFVLGPALVGILSSMISPYLPLLISASLALTCGVGFALSKNAVGPQVDSETGASPALSTVAKAVAVCLVGMAALGMFFGSTQTSTTAAANAMGNESLAGLIYAALGFGSAITSIGAVALPDTFSLRSRIIWGGIGLAVGSVGCTFATSFIPLAILIFLTGMAIGPASVAIFTLAGELSPKGGDALAVTLLGAINILGVATANAITGQLVEANWTWGYLFTAGCGLLLTCGTLLSSSKQVR</sequence>
<dbReference type="SUPFAM" id="SSF103473">
    <property type="entry name" value="MFS general substrate transporter"/>
    <property type="match status" value="1"/>
</dbReference>
<dbReference type="RefSeq" id="WP_278012162.1">
    <property type="nucleotide sequence ID" value="NZ_CP121208.1"/>
</dbReference>
<dbReference type="InterPro" id="IPR036259">
    <property type="entry name" value="MFS_trans_sf"/>
</dbReference>
<feature type="transmembrane region" description="Helical" evidence="5">
    <location>
        <begin position="309"/>
        <end position="329"/>
    </location>
</feature>
<organism evidence="7 8">
    <name type="scientific">Arcanobacterium canis</name>
    <dbReference type="NCBI Taxonomy" id="999183"/>
    <lineage>
        <taxon>Bacteria</taxon>
        <taxon>Bacillati</taxon>
        <taxon>Actinomycetota</taxon>
        <taxon>Actinomycetes</taxon>
        <taxon>Actinomycetales</taxon>
        <taxon>Actinomycetaceae</taxon>
        <taxon>Arcanobacterium</taxon>
    </lineage>
</organism>
<evidence type="ECO:0000313" key="7">
    <source>
        <dbReference type="EMBL" id="WFM82736.1"/>
    </source>
</evidence>
<dbReference type="PANTHER" id="PTHR23542:SF1">
    <property type="entry name" value="MAJOR FACILITATOR SUPERFAMILY (MFS) PROFILE DOMAIN-CONTAINING PROTEIN"/>
    <property type="match status" value="1"/>
</dbReference>
<keyword evidence="4 5" id="KW-0472">Membrane</keyword>
<protein>
    <submittedName>
        <fullName evidence="7">MFS transporter</fullName>
    </submittedName>
</protein>
<reference evidence="7 8" key="1">
    <citation type="submission" date="2023-03" db="EMBL/GenBank/DDBJ databases">
        <title>Complete genome of Arcanobacterium canis strain DSM 25104 isolated in 2010 from a canine otitis externa in Germany.</title>
        <authorList>
            <person name="Borowiak M."/>
            <person name="Kreitlow A."/>
            <person name="Malorny B."/>
            <person name="Laemmler C."/>
            <person name="Prenger-Berninghoff E."/>
            <person name="Ploetz M."/>
            <person name="Abdulmawjood A."/>
        </authorList>
    </citation>
    <scope>NUCLEOTIDE SEQUENCE [LARGE SCALE GENOMIC DNA]</scope>
    <source>
        <strain evidence="7 8">DSM 25104</strain>
    </source>
</reference>
<feature type="transmembrane region" description="Helical" evidence="5">
    <location>
        <begin position="255"/>
        <end position="273"/>
    </location>
</feature>
<dbReference type="InterPro" id="IPR011701">
    <property type="entry name" value="MFS"/>
</dbReference>
<comment type="subcellular location">
    <subcellularLocation>
        <location evidence="1">Cell membrane</location>
        <topology evidence="1">Multi-pass membrane protein</topology>
    </subcellularLocation>
</comment>
<evidence type="ECO:0000256" key="4">
    <source>
        <dbReference type="ARBA" id="ARBA00023136"/>
    </source>
</evidence>
<dbReference type="Pfam" id="PF07690">
    <property type="entry name" value="MFS_1"/>
    <property type="match status" value="1"/>
</dbReference>
<evidence type="ECO:0000259" key="6">
    <source>
        <dbReference type="PROSITE" id="PS50850"/>
    </source>
</evidence>
<feature type="transmembrane region" description="Helical" evidence="5">
    <location>
        <begin position="36"/>
        <end position="63"/>
    </location>
</feature>
<dbReference type="Gene3D" id="1.20.1250.20">
    <property type="entry name" value="MFS general substrate transporter like domains"/>
    <property type="match status" value="2"/>
</dbReference>
<evidence type="ECO:0000256" key="2">
    <source>
        <dbReference type="ARBA" id="ARBA00022692"/>
    </source>
</evidence>
<feature type="transmembrane region" description="Helical" evidence="5">
    <location>
        <begin position="84"/>
        <end position="102"/>
    </location>
</feature>
<evidence type="ECO:0000256" key="3">
    <source>
        <dbReference type="ARBA" id="ARBA00022989"/>
    </source>
</evidence>
<keyword evidence="8" id="KW-1185">Reference proteome</keyword>
<keyword evidence="3 5" id="KW-1133">Transmembrane helix</keyword>
<feature type="transmembrane region" description="Helical" evidence="5">
    <location>
        <begin position="178"/>
        <end position="195"/>
    </location>
</feature>
<keyword evidence="2 5" id="KW-0812">Transmembrane</keyword>
<dbReference type="PROSITE" id="PS50850">
    <property type="entry name" value="MFS"/>
    <property type="match status" value="1"/>
</dbReference>
<proteinExistence type="predicted"/>
<feature type="transmembrane region" description="Helical" evidence="5">
    <location>
        <begin position="371"/>
        <end position="390"/>
    </location>
</feature>
<feature type="transmembrane region" description="Helical" evidence="5">
    <location>
        <begin position="216"/>
        <end position="235"/>
    </location>
</feature>
<dbReference type="Proteomes" id="UP001215216">
    <property type="component" value="Chromosome"/>
</dbReference>
<gene>
    <name evidence="7" type="ORF">P7079_04830</name>
</gene>
<feature type="domain" description="Major facilitator superfamily (MFS) profile" evidence="6">
    <location>
        <begin position="219"/>
        <end position="396"/>
    </location>
</feature>
<evidence type="ECO:0000256" key="5">
    <source>
        <dbReference type="SAM" id="Phobius"/>
    </source>
</evidence>
<accession>A0ABY8G0P5</accession>
<feature type="transmembrane region" description="Helical" evidence="5">
    <location>
        <begin position="108"/>
        <end position="131"/>
    </location>
</feature>
<feature type="transmembrane region" description="Helical" evidence="5">
    <location>
        <begin position="285"/>
        <end position="303"/>
    </location>
</feature>
<feature type="transmembrane region" description="Helical" evidence="5">
    <location>
        <begin position="341"/>
        <end position="365"/>
    </location>
</feature>
<dbReference type="PANTHER" id="PTHR23542">
    <property type="match status" value="1"/>
</dbReference>
<dbReference type="InterPro" id="IPR020846">
    <property type="entry name" value="MFS_dom"/>
</dbReference>
<name>A0ABY8G0P5_9ACTO</name>
<dbReference type="EMBL" id="CP121208">
    <property type="protein sequence ID" value="WFM82736.1"/>
    <property type="molecule type" value="Genomic_DNA"/>
</dbReference>
<evidence type="ECO:0000256" key="1">
    <source>
        <dbReference type="ARBA" id="ARBA00004651"/>
    </source>
</evidence>
<evidence type="ECO:0000313" key="8">
    <source>
        <dbReference type="Proteomes" id="UP001215216"/>
    </source>
</evidence>